<keyword evidence="5" id="KW-1185">Reference proteome</keyword>
<feature type="domain" description="Kazal-like" evidence="3">
    <location>
        <begin position="354"/>
        <end position="397"/>
    </location>
</feature>
<dbReference type="AlphaFoldDB" id="A0A2J8A2T2"/>
<organism evidence="4 5">
    <name type="scientific">Tetrabaena socialis</name>
    <dbReference type="NCBI Taxonomy" id="47790"/>
    <lineage>
        <taxon>Eukaryota</taxon>
        <taxon>Viridiplantae</taxon>
        <taxon>Chlorophyta</taxon>
        <taxon>core chlorophytes</taxon>
        <taxon>Chlorophyceae</taxon>
        <taxon>CS clade</taxon>
        <taxon>Chlamydomonadales</taxon>
        <taxon>Tetrabaenaceae</taxon>
        <taxon>Tetrabaena</taxon>
    </lineage>
</organism>
<feature type="domain" description="Kazal-like" evidence="3">
    <location>
        <begin position="134"/>
        <end position="182"/>
    </location>
</feature>
<proteinExistence type="predicted"/>
<feature type="domain" description="Kazal-like" evidence="3">
    <location>
        <begin position="287"/>
        <end position="340"/>
    </location>
</feature>
<name>A0A2J8A2T2_9CHLO</name>
<dbReference type="Proteomes" id="UP000236333">
    <property type="component" value="Unassembled WGS sequence"/>
</dbReference>
<feature type="domain" description="Kazal-like" evidence="3">
    <location>
        <begin position="25"/>
        <end position="69"/>
    </location>
</feature>
<dbReference type="EMBL" id="PGGS01000213">
    <property type="protein sequence ID" value="PNH06825.1"/>
    <property type="molecule type" value="Genomic_DNA"/>
</dbReference>
<dbReference type="Gene3D" id="3.30.60.30">
    <property type="match status" value="11"/>
</dbReference>
<dbReference type="SMART" id="SM00280">
    <property type="entry name" value="KAZAL"/>
    <property type="match status" value="11"/>
</dbReference>
<feature type="chain" id="PRO_5014446050" evidence="2">
    <location>
        <begin position="29"/>
        <end position="618"/>
    </location>
</feature>
<evidence type="ECO:0000259" key="3">
    <source>
        <dbReference type="PROSITE" id="PS51465"/>
    </source>
</evidence>
<dbReference type="InterPro" id="IPR053265">
    <property type="entry name" value="Serpin"/>
</dbReference>
<dbReference type="PROSITE" id="PS51465">
    <property type="entry name" value="KAZAL_2"/>
    <property type="match status" value="11"/>
</dbReference>
<feature type="domain" description="Kazal-like" evidence="3">
    <location>
        <begin position="183"/>
        <end position="227"/>
    </location>
</feature>
<feature type="compositionally biased region" description="Polar residues" evidence="1">
    <location>
        <begin position="538"/>
        <end position="549"/>
    </location>
</feature>
<feature type="domain" description="Kazal-like" evidence="3">
    <location>
        <begin position="247"/>
        <end position="284"/>
    </location>
</feature>
<protein>
    <submittedName>
        <fullName evidence="4">Serine protease inhibitor dipetalogastin</fullName>
    </submittedName>
</protein>
<evidence type="ECO:0000256" key="2">
    <source>
        <dbReference type="SAM" id="SignalP"/>
    </source>
</evidence>
<dbReference type="PANTHER" id="PTHR21131">
    <property type="entry name" value="SERINE-TYPE ENDOPEPTIDASE INHIBITOR"/>
    <property type="match status" value="1"/>
</dbReference>
<accession>A0A2J8A2T2</accession>
<dbReference type="CDD" id="cd00104">
    <property type="entry name" value="KAZAL_FS"/>
    <property type="match status" value="4"/>
</dbReference>
<dbReference type="Pfam" id="PF00050">
    <property type="entry name" value="Kazal_1"/>
    <property type="match status" value="5"/>
</dbReference>
<feature type="domain" description="Kazal-like" evidence="3">
    <location>
        <begin position="571"/>
        <end position="618"/>
    </location>
</feature>
<comment type="caution">
    <text evidence="4">The sequence shown here is derived from an EMBL/GenBank/DDBJ whole genome shotgun (WGS) entry which is preliminary data.</text>
</comment>
<feature type="region of interest" description="Disordered" evidence="1">
    <location>
        <begin position="529"/>
        <end position="570"/>
    </location>
</feature>
<dbReference type="InterPro" id="IPR036058">
    <property type="entry name" value="Kazal_dom_sf"/>
</dbReference>
<dbReference type="InterPro" id="IPR002350">
    <property type="entry name" value="Kazal_dom"/>
</dbReference>
<dbReference type="PROSITE" id="PS00282">
    <property type="entry name" value="KAZAL_1"/>
    <property type="match status" value="3"/>
</dbReference>
<evidence type="ECO:0000313" key="4">
    <source>
        <dbReference type="EMBL" id="PNH06825.1"/>
    </source>
</evidence>
<feature type="domain" description="Kazal-like" evidence="3">
    <location>
        <begin position="398"/>
        <end position="430"/>
    </location>
</feature>
<dbReference type="Pfam" id="PF07648">
    <property type="entry name" value="Kazal_2"/>
    <property type="match status" value="6"/>
</dbReference>
<feature type="signal peptide" evidence="2">
    <location>
        <begin position="1"/>
        <end position="28"/>
    </location>
</feature>
<evidence type="ECO:0000256" key="1">
    <source>
        <dbReference type="SAM" id="MobiDB-lite"/>
    </source>
</evidence>
<sequence>MAGSRRCSTAMLSAYTILVLALLAGSAAQDCPCPAISAPVCGTDSVTYGNECAASCAGVKIAHQGNCPDPSGCAAVSCTAQYAPVCGANNVTYSNDCNAACTGVTIAYKGECGAPEDRPLPIDAGGADGTNTPAIANPTCPGVACTEEFSPVCGADGATYANKCFASECAEVDIQYTGRCADPAGCAAVSCIALYAPVCGNDNVTYSNECNAGCTGVTIAYKGECGAPEDLALPLDGGGADGTGTSAIANPTCPGVACYDLFSPVCGADGSTYANDCFASECAKVDIQYTGRCADPAGCAAVSCIAQYAPVCGNDNVTYSNECNAGCTGVTIAYKGECGTPDNTTEVPTDGGDGGGGPSCACPKILSPVCGNGKTYANKCLASCANATVNYTGNCANPDGCMLVRCTGDENPVCGYDGVEYRNECFAACTGVSYTLGACVEEHKPPCICTKQMDPVCGDNGQTYNNGCLASCDGIKVAYRGNCANPDGCMLVRCSGVEQPVCGADGTEYRNECLASCTGVSYSPGACKGSSGKGIDTPRSSNTTASNRKLNPPPRRARSPPRKSPPPVSRKVAASECVQCEGLPLKPVCGADGITYGTACLAACSKREVVDPNGPCTP</sequence>
<feature type="domain" description="Kazal-like" evidence="3">
    <location>
        <begin position="433"/>
        <end position="485"/>
    </location>
</feature>
<gene>
    <name evidence="4" type="ORF">TSOC_006768</name>
</gene>
<evidence type="ECO:0000313" key="5">
    <source>
        <dbReference type="Proteomes" id="UP000236333"/>
    </source>
</evidence>
<feature type="domain" description="Kazal-like" evidence="3">
    <location>
        <begin position="70"/>
        <end position="114"/>
    </location>
</feature>
<dbReference type="OrthoDB" id="544930at2759"/>
<dbReference type="SUPFAM" id="SSF100895">
    <property type="entry name" value="Kazal-type serine protease inhibitors"/>
    <property type="match status" value="11"/>
</dbReference>
<reference evidence="4 5" key="1">
    <citation type="journal article" date="2017" name="Mol. Biol. Evol.">
        <title>The 4-celled Tetrabaena socialis nuclear genome reveals the essential components for genetic control of cell number at the origin of multicellularity in the volvocine lineage.</title>
        <authorList>
            <person name="Featherston J."/>
            <person name="Arakaki Y."/>
            <person name="Hanschen E.R."/>
            <person name="Ferris P.J."/>
            <person name="Michod R.E."/>
            <person name="Olson B.J.S.C."/>
            <person name="Nozaki H."/>
            <person name="Durand P.M."/>
        </authorList>
    </citation>
    <scope>NUCLEOTIDE SEQUENCE [LARGE SCALE GENOMIC DNA]</scope>
    <source>
        <strain evidence="4 5">NIES-571</strain>
    </source>
</reference>
<keyword evidence="2" id="KW-0732">Signal</keyword>
<feature type="domain" description="Kazal-like" evidence="3">
    <location>
        <begin position="486"/>
        <end position="529"/>
    </location>
</feature>
<dbReference type="PANTHER" id="PTHR21131:SF0">
    <property type="entry name" value="GEO10195P1-RELATED"/>
    <property type="match status" value="1"/>
</dbReference>